<dbReference type="AlphaFoldDB" id="A0A4Y2NRL4"/>
<evidence type="ECO:0000313" key="1">
    <source>
        <dbReference type="EMBL" id="GBN41020.1"/>
    </source>
</evidence>
<reference evidence="1 2" key="1">
    <citation type="journal article" date="2019" name="Sci. Rep.">
        <title>Orb-weaving spider Araneus ventricosus genome elucidates the spidroin gene catalogue.</title>
        <authorList>
            <person name="Kono N."/>
            <person name="Nakamura H."/>
            <person name="Ohtoshi R."/>
            <person name="Moran D.A.P."/>
            <person name="Shinohara A."/>
            <person name="Yoshida Y."/>
            <person name="Fujiwara M."/>
            <person name="Mori M."/>
            <person name="Tomita M."/>
            <person name="Arakawa K."/>
        </authorList>
    </citation>
    <scope>NUCLEOTIDE SEQUENCE [LARGE SCALE GENOMIC DNA]</scope>
</reference>
<organism evidence="1 2">
    <name type="scientific">Araneus ventricosus</name>
    <name type="common">Orbweaver spider</name>
    <name type="synonym">Epeira ventricosa</name>
    <dbReference type="NCBI Taxonomy" id="182803"/>
    <lineage>
        <taxon>Eukaryota</taxon>
        <taxon>Metazoa</taxon>
        <taxon>Ecdysozoa</taxon>
        <taxon>Arthropoda</taxon>
        <taxon>Chelicerata</taxon>
        <taxon>Arachnida</taxon>
        <taxon>Araneae</taxon>
        <taxon>Araneomorphae</taxon>
        <taxon>Entelegynae</taxon>
        <taxon>Araneoidea</taxon>
        <taxon>Araneidae</taxon>
        <taxon>Araneus</taxon>
    </lineage>
</organism>
<name>A0A4Y2NRL4_ARAVE</name>
<accession>A0A4Y2NRL4</accession>
<proteinExistence type="predicted"/>
<gene>
    <name evidence="1" type="ORF">AVEN_270248_1</name>
</gene>
<sequence length="130" mass="14424">MLAWPHISTETPWRAMSKATALRTYVENRKTALAPSFISKPQPGMATRHLAAACNIILDVRLSAALLPPRRKRVWTTSPVQRMMAGSESDARIFVAQRLRLAAVRCRAINKALGDFLLAKNGENNNGNEK</sequence>
<evidence type="ECO:0000313" key="2">
    <source>
        <dbReference type="Proteomes" id="UP000499080"/>
    </source>
</evidence>
<dbReference type="Proteomes" id="UP000499080">
    <property type="component" value="Unassembled WGS sequence"/>
</dbReference>
<protein>
    <submittedName>
        <fullName evidence="1">Uncharacterized protein</fullName>
    </submittedName>
</protein>
<dbReference type="EMBL" id="BGPR01128995">
    <property type="protein sequence ID" value="GBN41020.1"/>
    <property type="molecule type" value="Genomic_DNA"/>
</dbReference>
<keyword evidence="2" id="KW-1185">Reference proteome</keyword>
<comment type="caution">
    <text evidence="1">The sequence shown here is derived from an EMBL/GenBank/DDBJ whole genome shotgun (WGS) entry which is preliminary data.</text>
</comment>